<dbReference type="PANTHER" id="PTHR47295">
    <property type="entry name" value="EG45-LIKE DOMAIN CONTAINING PROTEIN 1-RELATED"/>
    <property type="match status" value="1"/>
</dbReference>
<keyword evidence="1" id="KW-0732">Signal</keyword>
<evidence type="ECO:0000259" key="2">
    <source>
        <dbReference type="Pfam" id="PF03330"/>
    </source>
</evidence>
<evidence type="ECO:0000313" key="4">
    <source>
        <dbReference type="Proteomes" id="UP001370490"/>
    </source>
</evidence>
<dbReference type="InterPro" id="IPR036908">
    <property type="entry name" value="RlpA-like_sf"/>
</dbReference>
<evidence type="ECO:0000256" key="1">
    <source>
        <dbReference type="SAM" id="SignalP"/>
    </source>
</evidence>
<feature type="chain" id="PRO_5043050529" evidence="1">
    <location>
        <begin position="17"/>
        <end position="143"/>
    </location>
</feature>
<dbReference type="Pfam" id="PF03330">
    <property type="entry name" value="DPBB_1"/>
    <property type="match status" value="1"/>
</dbReference>
<proteinExistence type="predicted"/>
<protein>
    <submittedName>
        <fullName evidence="3">RlpA-like protein, double-psi beta-barrel domain</fullName>
    </submittedName>
</protein>
<dbReference type="EMBL" id="JBAMMX010000014">
    <property type="protein sequence ID" value="KAK6927715.1"/>
    <property type="molecule type" value="Genomic_DNA"/>
</dbReference>
<comment type="caution">
    <text evidence="3">The sequence shown here is derived from an EMBL/GenBank/DDBJ whole genome shotgun (WGS) entry which is preliminary data.</text>
</comment>
<dbReference type="AlphaFoldDB" id="A0AAN8V554"/>
<dbReference type="GO" id="GO:0009627">
    <property type="term" value="P:systemic acquired resistance"/>
    <property type="evidence" value="ECO:0007669"/>
    <property type="project" value="InterPro"/>
</dbReference>
<dbReference type="Proteomes" id="UP001370490">
    <property type="component" value="Unassembled WGS sequence"/>
</dbReference>
<name>A0AAN8V554_9MAGN</name>
<dbReference type="CDD" id="cd22269">
    <property type="entry name" value="DPBB_EG45-like"/>
    <property type="match status" value="1"/>
</dbReference>
<reference evidence="3 4" key="1">
    <citation type="submission" date="2023-12" db="EMBL/GenBank/DDBJ databases">
        <title>A high-quality genome assembly for Dillenia turbinata (Dilleniales).</title>
        <authorList>
            <person name="Chanderbali A."/>
        </authorList>
    </citation>
    <scope>NUCLEOTIDE SEQUENCE [LARGE SCALE GENOMIC DNA]</scope>
    <source>
        <strain evidence="3">LSX21</strain>
        <tissue evidence="3">Leaf</tissue>
    </source>
</reference>
<dbReference type="Gene3D" id="2.40.40.10">
    <property type="entry name" value="RlpA-like domain"/>
    <property type="match status" value="1"/>
</dbReference>
<sequence>MALQTRKLAILSTITALPFMSFSSLESARDTGIATFYTPPYACKHRSNLNKGKACGQMYQVTCPSGTNSGMPYPSRDSRTAEVKIANHCPDGCRGTIDLSQEAFASIADPDSCTINISNQHNGKGGPCSACINNKDGARKQLE</sequence>
<organism evidence="3 4">
    <name type="scientific">Dillenia turbinata</name>
    <dbReference type="NCBI Taxonomy" id="194707"/>
    <lineage>
        <taxon>Eukaryota</taxon>
        <taxon>Viridiplantae</taxon>
        <taxon>Streptophyta</taxon>
        <taxon>Embryophyta</taxon>
        <taxon>Tracheophyta</taxon>
        <taxon>Spermatophyta</taxon>
        <taxon>Magnoliopsida</taxon>
        <taxon>eudicotyledons</taxon>
        <taxon>Gunneridae</taxon>
        <taxon>Pentapetalae</taxon>
        <taxon>Dilleniales</taxon>
        <taxon>Dilleniaceae</taxon>
        <taxon>Dillenia</taxon>
    </lineage>
</organism>
<dbReference type="InterPro" id="IPR044206">
    <property type="entry name" value="EGC1/2"/>
</dbReference>
<keyword evidence="4" id="KW-1185">Reference proteome</keyword>
<dbReference type="PANTHER" id="PTHR47295:SF4">
    <property type="entry name" value="EXPANSIN-LIKE EG45 DOMAIN-CONTAINING PROTEIN"/>
    <property type="match status" value="1"/>
</dbReference>
<feature type="signal peptide" evidence="1">
    <location>
        <begin position="1"/>
        <end position="16"/>
    </location>
</feature>
<evidence type="ECO:0000313" key="3">
    <source>
        <dbReference type="EMBL" id="KAK6927715.1"/>
    </source>
</evidence>
<dbReference type="GO" id="GO:0048046">
    <property type="term" value="C:apoplast"/>
    <property type="evidence" value="ECO:0007669"/>
    <property type="project" value="InterPro"/>
</dbReference>
<gene>
    <name evidence="3" type="ORF">RJ641_006306</name>
</gene>
<dbReference type="SUPFAM" id="SSF50685">
    <property type="entry name" value="Barwin-like endoglucanases"/>
    <property type="match status" value="1"/>
</dbReference>
<accession>A0AAN8V554</accession>
<feature type="domain" description="RlpA-like protein double-psi beta-barrel" evidence="2">
    <location>
        <begin position="50"/>
        <end position="117"/>
    </location>
</feature>
<dbReference type="InterPro" id="IPR009009">
    <property type="entry name" value="RlpA-like_DPBB"/>
</dbReference>